<evidence type="ECO:0000313" key="3">
    <source>
        <dbReference type="Proteomes" id="UP000823405"/>
    </source>
</evidence>
<feature type="region of interest" description="Disordered" evidence="1">
    <location>
        <begin position="1"/>
        <end position="21"/>
    </location>
</feature>
<feature type="compositionally biased region" description="Basic and acidic residues" evidence="1">
    <location>
        <begin position="1"/>
        <end position="16"/>
    </location>
</feature>
<accession>A0A9P6UFY5</accession>
<dbReference type="AlphaFoldDB" id="A0A9P6UFY5"/>
<evidence type="ECO:0000256" key="1">
    <source>
        <dbReference type="SAM" id="MobiDB-lite"/>
    </source>
</evidence>
<dbReference type="EMBL" id="JAAAIN010002665">
    <property type="protein sequence ID" value="KAG0291141.1"/>
    <property type="molecule type" value="Genomic_DNA"/>
</dbReference>
<comment type="caution">
    <text evidence="2">The sequence shown here is derived from an EMBL/GenBank/DDBJ whole genome shotgun (WGS) entry which is preliminary data.</text>
</comment>
<sequence length="112" mass="12513">ATEKTESKSASKKEAAKSSSKTIGLTIERCDTCTQYKSNMRRIFKVTSELYPNATVNEVVISKSKSFEIYVSYDGSQNKLIWSGKAHAPPKRLAFPDSSVYLGLLKEELKDK</sequence>
<keyword evidence="3" id="KW-1185">Reference proteome</keyword>
<name>A0A9P6UFY5_9FUNG</name>
<organism evidence="2 3">
    <name type="scientific">Linnemannia gamsii</name>
    <dbReference type="NCBI Taxonomy" id="64522"/>
    <lineage>
        <taxon>Eukaryota</taxon>
        <taxon>Fungi</taxon>
        <taxon>Fungi incertae sedis</taxon>
        <taxon>Mucoromycota</taxon>
        <taxon>Mortierellomycotina</taxon>
        <taxon>Mortierellomycetes</taxon>
        <taxon>Mortierellales</taxon>
        <taxon>Mortierellaceae</taxon>
        <taxon>Linnemannia</taxon>
    </lineage>
</organism>
<dbReference type="OrthoDB" id="1933874at2759"/>
<gene>
    <name evidence="2" type="ORF">BGZ97_005980</name>
</gene>
<evidence type="ECO:0008006" key="4">
    <source>
        <dbReference type="Google" id="ProtNLM"/>
    </source>
</evidence>
<dbReference type="Proteomes" id="UP000823405">
    <property type="component" value="Unassembled WGS sequence"/>
</dbReference>
<protein>
    <recommendedName>
        <fullName evidence="4">Selenoprotein H</fullName>
    </recommendedName>
</protein>
<reference evidence="2" key="1">
    <citation type="journal article" date="2020" name="Fungal Divers.">
        <title>Resolving the Mortierellaceae phylogeny through synthesis of multi-gene phylogenetics and phylogenomics.</title>
        <authorList>
            <person name="Vandepol N."/>
            <person name="Liber J."/>
            <person name="Desiro A."/>
            <person name="Na H."/>
            <person name="Kennedy M."/>
            <person name="Barry K."/>
            <person name="Grigoriev I.V."/>
            <person name="Miller A.N."/>
            <person name="O'Donnell K."/>
            <person name="Stajich J.E."/>
            <person name="Bonito G."/>
        </authorList>
    </citation>
    <scope>NUCLEOTIDE SEQUENCE</scope>
    <source>
        <strain evidence="2">NVP60</strain>
    </source>
</reference>
<feature type="non-terminal residue" evidence="2">
    <location>
        <position position="1"/>
    </location>
</feature>
<proteinExistence type="predicted"/>
<evidence type="ECO:0000313" key="2">
    <source>
        <dbReference type="EMBL" id="KAG0291141.1"/>
    </source>
</evidence>